<feature type="region of interest" description="Disordered" evidence="1">
    <location>
        <begin position="121"/>
        <end position="153"/>
    </location>
</feature>
<name>A0A016SYI1_9BILA</name>
<feature type="compositionally biased region" description="Polar residues" evidence="1">
    <location>
        <begin position="121"/>
        <end position="136"/>
    </location>
</feature>
<feature type="compositionally biased region" description="Basic and acidic residues" evidence="1">
    <location>
        <begin position="137"/>
        <end position="146"/>
    </location>
</feature>
<dbReference type="Proteomes" id="UP000024635">
    <property type="component" value="Unassembled WGS sequence"/>
</dbReference>
<protein>
    <submittedName>
        <fullName evidence="2">Uncharacterized protein</fullName>
    </submittedName>
</protein>
<keyword evidence="3" id="KW-1185">Reference proteome</keyword>
<evidence type="ECO:0000313" key="3">
    <source>
        <dbReference type="Proteomes" id="UP000024635"/>
    </source>
</evidence>
<evidence type="ECO:0000313" key="2">
    <source>
        <dbReference type="EMBL" id="EYB95446.1"/>
    </source>
</evidence>
<feature type="region of interest" description="Disordered" evidence="1">
    <location>
        <begin position="197"/>
        <end position="228"/>
    </location>
</feature>
<reference evidence="3" key="1">
    <citation type="journal article" date="2015" name="Nat. Genet.">
        <title>The genome and transcriptome of the zoonotic hookworm Ancylostoma ceylanicum identify infection-specific gene families.</title>
        <authorList>
            <person name="Schwarz E.M."/>
            <person name="Hu Y."/>
            <person name="Antoshechkin I."/>
            <person name="Miller M.M."/>
            <person name="Sternberg P.W."/>
            <person name="Aroian R.V."/>
        </authorList>
    </citation>
    <scope>NUCLEOTIDE SEQUENCE</scope>
    <source>
        <strain evidence="3">HY135</strain>
    </source>
</reference>
<accession>A0A016SYI1</accession>
<evidence type="ECO:0000256" key="1">
    <source>
        <dbReference type="SAM" id="MobiDB-lite"/>
    </source>
</evidence>
<dbReference type="EMBL" id="JARK01001496">
    <property type="protein sequence ID" value="EYB95446.1"/>
    <property type="molecule type" value="Genomic_DNA"/>
</dbReference>
<dbReference type="OrthoDB" id="5868914at2759"/>
<comment type="caution">
    <text evidence="2">The sequence shown here is derived from an EMBL/GenBank/DDBJ whole genome shotgun (WGS) entry which is preliminary data.</text>
</comment>
<organism evidence="2 3">
    <name type="scientific">Ancylostoma ceylanicum</name>
    <dbReference type="NCBI Taxonomy" id="53326"/>
    <lineage>
        <taxon>Eukaryota</taxon>
        <taxon>Metazoa</taxon>
        <taxon>Ecdysozoa</taxon>
        <taxon>Nematoda</taxon>
        <taxon>Chromadorea</taxon>
        <taxon>Rhabditida</taxon>
        <taxon>Rhabditina</taxon>
        <taxon>Rhabditomorpha</taxon>
        <taxon>Strongyloidea</taxon>
        <taxon>Ancylostomatidae</taxon>
        <taxon>Ancylostomatinae</taxon>
        <taxon>Ancylostoma</taxon>
    </lineage>
</organism>
<sequence>MEVMAQNRHDIGIQHHMIPLDNFRTFKQEIEIKNRPMELWKGYQMALTKAVYSQGYCQDVGPNKDELSQTMERIPNGAHEVQDNMLSVIRKFLTSAPPGCDVEISVKYNLAKDNPTQVRSFTTRMNTSGPASVSNMDKNRSTDGKRSSTPVMARKLRSEERVALKDAVPILTPTKKTESTGYEMLLDSRKVRDGDEVNVSAESFRNPSSEKKTKTKTSQSSDMETDEIATSELFPVKKALRYNKNSGKYDDISY</sequence>
<gene>
    <name evidence="2" type="primary">Acey_s0160.g3360</name>
    <name evidence="2" type="ORF">Y032_0160g3360</name>
</gene>
<proteinExistence type="predicted"/>
<dbReference type="AlphaFoldDB" id="A0A016SYI1"/>